<evidence type="ECO:0008006" key="3">
    <source>
        <dbReference type="Google" id="ProtNLM"/>
    </source>
</evidence>
<dbReference type="Proteomes" id="UP000282084">
    <property type="component" value="Unassembled WGS sequence"/>
</dbReference>
<dbReference type="OrthoDB" id="3694075at2"/>
<accession>A0A495VUE0</accession>
<name>A0A495VUE0_9PSEU</name>
<proteinExistence type="predicted"/>
<organism evidence="1 2">
    <name type="scientific">Saccharothrix australiensis</name>
    <dbReference type="NCBI Taxonomy" id="2072"/>
    <lineage>
        <taxon>Bacteria</taxon>
        <taxon>Bacillati</taxon>
        <taxon>Actinomycetota</taxon>
        <taxon>Actinomycetes</taxon>
        <taxon>Pseudonocardiales</taxon>
        <taxon>Pseudonocardiaceae</taxon>
        <taxon>Saccharothrix</taxon>
    </lineage>
</organism>
<reference evidence="1 2" key="1">
    <citation type="submission" date="2018-10" db="EMBL/GenBank/DDBJ databases">
        <title>Sequencing the genomes of 1000 actinobacteria strains.</title>
        <authorList>
            <person name="Klenk H.-P."/>
        </authorList>
    </citation>
    <scope>NUCLEOTIDE SEQUENCE [LARGE SCALE GENOMIC DNA]</scope>
    <source>
        <strain evidence="1 2">DSM 43800</strain>
    </source>
</reference>
<protein>
    <recommendedName>
        <fullName evidence="3">Helix-turn-helix protein</fullName>
    </recommendedName>
</protein>
<dbReference type="EMBL" id="RBXO01000001">
    <property type="protein sequence ID" value="RKT53021.1"/>
    <property type="molecule type" value="Genomic_DNA"/>
</dbReference>
<gene>
    <name evidence="1" type="ORF">C8E97_1565</name>
</gene>
<comment type="caution">
    <text evidence="1">The sequence shown here is derived from an EMBL/GenBank/DDBJ whole genome shotgun (WGS) entry which is preliminary data.</text>
</comment>
<dbReference type="AlphaFoldDB" id="A0A495VUE0"/>
<evidence type="ECO:0000313" key="1">
    <source>
        <dbReference type="EMBL" id="RKT53021.1"/>
    </source>
</evidence>
<evidence type="ECO:0000313" key="2">
    <source>
        <dbReference type="Proteomes" id="UP000282084"/>
    </source>
</evidence>
<dbReference type="RefSeq" id="WP_121011046.1">
    <property type="nucleotide sequence ID" value="NZ_RBXO01000001.1"/>
</dbReference>
<sequence length="76" mass="8389">MSWTVRLRTQAFNRAALLAGFPSVYALAQAMRVERSTVHRVLNGEQRPGPAFIGGALMVLKPMDFGDLFEVVSKPL</sequence>
<keyword evidence="2" id="KW-1185">Reference proteome</keyword>